<evidence type="ECO:0000256" key="1">
    <source>
        <dbReference type="SAM" id="Phobius"/>
    </source>
</evidence>
<keyword evidence="3" id="KW-1185">Reference proteome</keyword>
<evidence type="ECO:0000313" key="3">
    <source>
        <dbReference type="Proteomes" id="UP000520814"/>
    </source>
</evidence>
<organism evidence="2 3">
    <name type="scientific">Armatimonas rosea</name>
    <dbReference type="NCBI Taxonomy" id="685828"/>
    <lineage>
        <taxon>Bacteria</taxon>
        <taxon>Bacillati</taxon>
        <taxon>Armatimonadota</taxon>
        <taxon>Armatimonadia</taxon>
        <taxon>Armatimonadales</taxon>
        <taxon>Armatimonadaceae</taxon>
        <taxon>Armatimonas</taxon>
    </lineage>
</organism>
<comment type="caution">
    <text evidence="2">The sequence shown here is derived from an EMBL/GenBank/DDBJ whole genome shotgun (WGS) entry which is preliminary data.</text>
</comment>
<dbReference type="Proteomes" id="UP000520814">
    <property type="component" value="Unassembled WGS sequence"/>
</dbReference>
<name>A0A7W9W4A4_ARMRO</name>
<protein>
    <submittedName>
        <fullName evidence="2">Putative membrane protein</fullName>
    </submittedName>
</protein>
<keyword evidence="1" id="KW-0472">Membrane</keyword>
<evidence type="ECO:0000313" key="2">
    <source>
        <dbReference type="EMBL" id="MBB6048318.1"/>
    </source>
</evidence>
<dbReference type="EMBL" id="JACHGW010000001">
    <property type="protein sequence ID" value="MBB6048318.1"/>
    <property type="molecule type" value="Genomic_DNA"/>
</dbReference>
<feature type="transmembrane region" description="Helical" evidence="1">
    <location>
        <begin position="81"/>
        <end position="103"/>
    </location>
</feature>
<reference evidence="2 3" key="1">
    <citation type="submission" date="2020-08" db="EMBL/GenBank/DDBJ databases">
        <title>Genomic Encyclopedia of Type Strains, Phase IV (KMG-IV): sequencing the most valuable type-strain genomes for metagenomic binning, comparative biology and taxonomic classification.</title>
        <authorList>
            <person name="Goeker M."/>
        </authorList>
    </citation>
    <scope>NUCLEOTIDE SEQUENCE [LARGE SCALE GENOMIC DNA]</scope>
    <source>
        <strain evidence="2 3">DSM 23562</strain>
    </source>
</reference>
<dbReference type="RefSeq" id="WP_184191802.1">
    <property type="nucleotide sequence ID" value="NZ_JACHGW010000001.1"/>
</dbReference>
<accession>A0A7W9W4A4</accession>
<keyword evidence="1" id="KW-0812">Transmembrane</keyword>
<dbReference type="AlphaFoldDB" id="A0A7W9W4A4"/>
<keyword evidence="1" id="KW-1133">Transmembrane helix</keyword>
<sequence length="144" mass="15739">MDETYDYVRKTLRAVAILATCSALCLANFGLSWAIVPLLAGLALAVVLLLGWWGFIYALVQAAKKAVGASASEKSRRKMRTTGLFLLFALVKYPLVGALIWWLTRVWSARELAAFVIGFLLLHAAIALRAVGKLLTEQGTTDKK</sequence>
<gene>
    <name evidence="2" type="ORF">HNQ39_000080</name>
</gene>
<feature type="transmembrane region" description="Helical" evidence="1">
    <location>
        <begin position="12"/>
        <end position="36"/>
    </location>
</feature>
<feature type="transmembrane region" description="Helical" evidence="1">
    <location>
        <begin position="42"/>
        <end position="60"/>
    </location>
</feature>
<feature type="transmembrane region" description="Helical" evidence="1">
    <location>
        <begin position="115"/>
        <end position="135"/>
    </location>
</feature>
<proteinExistence type="predicted"/>